<evidence type="ECO:0000313" key="1">
    <source>
        <dbReference type="EMBL" id="KIL64482.1"/>
    </source>
</evidence>
<dbReference type="AlphaFoldDB" id="A0A0C2WS29"/>
<dbReference type="Proteomes" id="UP000054549">
    <property type="component" value="Unassembled WGS sequence"/>
</dbReference>
<keyword evidence="2" id="KW-1185">Reference proteome</keyword>
<name>A0A0C2WS29_AMAMK</name>
<protein>
    <submittedName>
        <fullName evidence="1">Uncharacterized protein</fullName>
    </submittedName>
</protein>
<sequence>MGDISRLDAKNCGIATDLELQSWDVDKILMSIVPIPCASWLSSRSSYFNLHARAILIDKGYMFAVQHPIPS</sequence>
<accession>A0A0C2WS29</accession>
<organism evidence="1 2">
    <name type="scientific">Amanita muscaria (strain Koide BX008)</name>
    <dbReference type="NCBI Taxonomy" id="946122"/>
    <lineage>
        <taxon>Eukaryota</taxon>
        <taxon>Fungi</taxon>
        <taxon>Dikarya</taxon>
        <taxon>Basidiomycota</taxon>
        <taxon>Agaricomycotina</taxon>
        <taxon>Agaricomycetes</taxon>
        <taxon>Agaricomycetidae</taxon>
        <taxon>Agaricales</taxon>
        <taxon>Pluteineae</taxon>
        <taxon>Amanitaceae</taxon>
        <taxon>Amanita</taxon>
    </lineage>
</organism>
<dbReference type="HOGENOM" id="CLU_2739497_0_0_1"/>
<dbReference type="EMBL" id="KN818249">
    <property type="protein sequence ID" value="KIL64482.1"/>
    <property type="molecule type" value="Genomic_DNA"/>
</dbReference>
<proteinExistence type="predicted"/>
<evidence type="ECO:0000313" key="2">
    <source>
        <dbReference type="Proteomes" id="UP000054549"/>
    </source>
</evidence>
<reference evidence="1 2" key="1">
    <citation type="submission" date="2014-04" db="EMBL/GenBank/DDBJ databases">
        <title>Evolutionary Origins and Diversification of the Mycorrhizal Mutualists.</title>
        <authorList>
            <consortium name="DOE Joint Genome Institute"/>
            <consortium name="Mycorrhizal Genomics Consortium"/>
            <person name="Kohler A."/>
            <person name="Kuo A."/>
            <person name="Nagy L.G."/>
            <person name="Floudas D."/>
            <person name="Copeland A."/>
            <person name="Barry K.W."/>
            <person name="Cichocki N."/>
            <person name="Veneault-Fourrey C."/>
            <person name="LaButti K."/>
            <person name="Lindquist E.A."/>
            <person name="Lipzen A."/>
            <person name="Lundell T."/>
            <person name="Morin E."/>
            <person name="Murat C."/>
            <person name="Riley R."/>
            <person name="Ohm R."/>
            <person name="Sun H."/>
            <person name="Tunlid A."/>
            <person name="Henrissat B."/>
            <person name="Grigoriev I.V."/>
            <person name="Hibbett D.S."/>
            <person name="Martin F."/>
        </authorList>
    </citation>
    <scope>NUCLEOTIDE SEQUENCE [LARGE SCALE GENOMIC DNA]</scope>
    <source>
        <strain evidence="1 2">Koide BX008</strain>
    </source>
</reference>
<dbReference type="InParanoid" id="A0A0C2WS29"/>
<gene>
    <name evidence="1" type="ORF">M378DRAFT_163261</name>
</gene>